<evidence type="ECO:0000313" key="12">
    <source>
        <dbReference type="EMBL" id="LAC21484.1"/>
    </source>
</evidence>
<evidence type="ECO:0000256" key="8">
    <source>
        <dbReference type="ARBA" id="ARBA00041780"/>
    </source>
</evidence>
<keyword evidence="4" id="KW-0963">Cytoplasm</keyword>
<evidence type="ECO:0000256" key="2">
    <source>
        <dbReference type="ARBA" id="ARBA00004371"/>
    </source>
</evidence>
<dbReference type="PANTHER" id="PTHR23354:SF131">
    <property type="entry name" value="MTOR-ASSOCIATED PROTEIN MEAK7"/>
    <property type="match status" value="1"/>
</dbReference>
<organism evidence="12">
    <name type="scientific">Hirondellea gigas</name>
    <dbReference type="NCBI Taxonomy" id="1518452"/>
    <lineage>
        <taxon>Eukaryota</taxon>
        <taxon>Metazoa</taxon>
        <taxon>Ecdysozoa</taxon>
        <taxon>Arthropoda</taxon>
        <taxon>Crustacea</taxon>
        <taxon>Multicrustacea</taxon>
        <taxon>Malacostraca</taxon>
        <taxon>Eumalacostraca</taxon>
        <taxon>Peracarida</taxon>
        <taxon>Amphipoda</taxon>
        <taxon>Amphilochidea</taxon>
        <taxon>Lysianassida</taxon>
        <taxon>Lysianassidira</taxon>
        <taxon>Lysianassoidea</taxon>
        <taxon>Lysianassidae</taxon>
        <taxon>Hirondellea</taxon>
    </lineage>
</organism>
<protein>
    <recommendedName>
        <fullName evidence="7">MTOR-associated protein MEAK7</fullName>
    </recommendedName>
    <alternativeName>
        <fullName evidence="9">TBC/LysM-associated domain-containing protein 1</fullName>
    </alternativeName>
    <alternativeName>
        <fullName evidence="8">TLD domain-containing protein 1</fullName>
    </alternativeName>
</protein>
<proteinExistence type="evidence at transcript level"/>
<comment type="subcellular location">
    <subcellularLocation>
        <location evidence="3">Cytoplasm</location>
    </subcellularLocation>
    <subcellularLocation>
        <location evidence="2">Lysosome</location>
    </subcellularLocation>
    <subcellularLocation>
        <location evidence="1">Membrane</location>
    </subcellularLocation>
</comment>
<evidence type="ECO:0000256" key="6">
    <source>
        <dbReference type="ARBA" id="ARBA00023228"/>
    </source>
</evidence>
<evidence type="ECO:0000256" key="3">
    <source>
        <dbReference type="ARBA" id="ARBA00004496"/>
    </source>
</evidence>
<dbReference type="Pfam" id="PF07534">
    <property type="entry name" value="TLD"/>
    <property type="match status" value="1"/>
</dbReference>
<accession>A0A6A7FTC5</accession>
<keyword evidence="6" id="KW-0458">Lysosome</keyword>
<dbReference type="PANTHER" id="PTHR23354">
    <property type="entry name" value="NUCLEOLAR PROTEIN 7/ESTROGEN RECEPTOR COACTIVATOR-RELATED"/>
    <property type="match status" value="1"/>
</dbReference>
<keyword evidence="5" id="KW-0472">Membrane</keyword>
<dbReference type="GO" id="GO:0006979">
    <property type="term" value="P:response to oxidative stress"/>
    <property type="evidence" value="ECO:0007669"/>
    <property type="project" value="TreeGrafter"/>
</dbReference>
<evidence type="ECO:0000259" key="11">
    <source>
        <dbReference type="PROSITE" id="PS51886"/>
    </source>
</evidence>
<evidence type="ECO:0000256" key="4">
    <source>
        <dbReference type="ARBA" id="ARBA00022490"/>
    </source>
</evidence>
<dbReference type="EMBL" id="IACT01002191">
    <property type="protein sequence ID" value="LAC21484.1"/>
    <property type="molecule type" value="mRNA"/>
</dbReference>
<evidence type="ECO:0000256" key="9">
    <source>
        <dbReference type="ARBA" id="ARBA00042134"/>
    </source>
</evidence>
<dbReference type="AlphaFoldDB" id="A0A6A7FTC5"/>
<feature type="domain" description="TLDc" evidence="11">
    <location>
        <begin position="1"/>
        <end position="129"/>
    </location>
</feature>
<sequence length="182" mass="19936">MKQIVNAGPTIVVVEDEDGNKFGGFASGAWEVRPQFHGTGESFLLSLRPESGVYRSTGYNSNYQYLNYLHNNTMPNGLGMGGREELFGMFLSDDFGECQVAPSCTTFHSPQICPNRSPKIRYLTIWGVGEEAKDSSDEEEDGAAKPKKRSALDTNADATAMLDMIGRVRASDGLREPDPESD</sequence>
<reference evidence="12" key="1">
    <citation type="submission" date="2017-11" db="EMBL/GenBank/DDBJ databases">
        <title>The sensing device of the deep-sea amphipod.</title>
        <authorList>
            <person name="Kobayashi H."/>
            <person name="Nagahama T."/>
            <person name="Arai W."/>
            <person name="Sasagawa Y."/>
            <person name="Umeda M."/>
            <person name="Hayashi T."/>
            <person name="Nikaido I."/>
            <person name="Watanabe H."/>
            <person name="Oguri K."/>
            <person name="Kitazato H."/>
            <person name="Fujioka K."/>
            <person name="Kido Y."/>
            <person name="Takami H."/>
        </authorList>
    </citation>
    <scope>NUCLEOTIDE SEQUENCE</scope>
    <source>
        <tissue evidence="12">Whole body</tissue>
    </source>
</reference>
<name>A0A6A7FTC5_9CRUS</name>
<dbReference type="InterPro" id="IPR006571">
    <property type="entry name" value="TLDc_dom"/>
</dbReference>
<evidence type="ECO:0000256" key="10">
    <source>
        <dbReference type="SAM" id="MobiDB-lite"/>
    </source>
</evidence>
<evidence type="ECO:0000256" key="7">
    <source>
        <dbReference type="ARBA" id="ARBA00039594"/>
    </source>
</evidence>
<dbReference type="GO" id="GO:0016020">
    <property type="term" value="C:membrane"/>
    <property type="evidence" value="ECO:0007669"/>
    <property type="project" value="UniProtKB-SubCell"/>
</dbReference>
<evidence type="ECO:0000256" key="1">
    <source>
        <dbReference type="ARBA" id="ARBA00004370"/>
    </source>
</evidence>
<dbReference type="GO" id="GO:0005764">
    <property type="term" value="C:lysosome"/>
    <property type="evidence" value="ECO:0007669"/>
    <property type="project" value="UniProtKB-SubCell"/>
</dbReference>
<dbReference type="GO" id="GO:0005634">
    <property type="term" value="C:nucleus"/>
    <property type="evidence" value="ECO:0007669"/>
    <property type="project" value="TreeGrafter"/>
</dbReference>
<feature type="region of interest" description="Disordered" evidence="10">
    <location>
        <begin position="131"/>
        <end position="157"/>
    </location>
</feature>
<dbReference type="PROSITE" id="PS51886">
    <property type="entry name" value="TLDC"/>
    <property type="match status" value="1"/>
</dbReference>
<evidence type="ECO:0000256" key="5">
    <source>
        <dbReference type="ARBA" id="ARBA00023136"/>
    </source>
</evidence>
<dbReference type="SMART" id="SM00584">
    <property type="entry name" value="TLDc"/>
    <property type="match status" value="1"/>
</dbReference>